<accession>A0A7W6KMT0</accession>
<reference evidence="12 13" key="1">
    <citation type="submission" date="2020-08" db="EMBL/GenBank/DDBJ databases">
        <title>Genomic Encyclopedia of Type Strains, Phase IV (KMG-IV): sequencing the most valuable type-strain genomes for metagenomic binning, comparative biology and taxonomic classification.</title>
        <authorList>
            <person name="Goeker M."/>
        </authorList>
    </citation>
    <scope>NUCLEOTIDE SEQUENCE [LARGE SCALE GENOMIC DNA]</scope>
    <source>
        <strain evidence="12 13">DSM 28101</strain>
    </source>
</reference>
<dbReference type="InterPro" id="IPR050366">
    <property type="entry name" value="BP-dependent_transpt_permease"/>
</dbReference>
<keyword evidence="6" id="KW-0653">Protein transport</keyword>
<evidence type="ECO:0000259" key="11">
    <source>
        <dbReference type="PROSITE" id="PS50928"/>
    </source>
</evidence>
<comment type="similarity">
    <text evidence="9">Belongs to the binding-protein-dependent transport system permease family. OppBC subfamily.</text>
</comment>
<proteinExistence type="inferred from homology"/>
<evidence type="ECO:0000256" key="2">
    <source>
        <dbReference type="ARBA" id="ARBA00022448"/>
    </source>
</evidence>
<comment type="subcellular location">
    <subcellularLocation>
        <location evidence="1 10">Cell membrane</location>
        <topology evidence="1 10">Multi-pass membrane protein</topology>
    </subcellularLocation>
</comment>
<sequence length="307" mass="33142">MTLETASPQKQSLHQWLLDDDFKSKKQAILHRWYVGLLVLLENPVAAIGLVIVIALLLIAAFAPLLATHNPYLQDLSTTLLPPSSEYWLGTDELGRDVFSRLIYGARTTLYITVLVTVIVAPVGFLIGAISGYVGGVLDVVLMRLTDIFLAFPPLVLALAFSASLGPGLENAVFAIALTVWPPIARLARAETLTVRNADYVAAAELQGARLPRILWRHLVPVCLPSIIVRLTLNMSSVILTAAGLGFLGLGAQPPIAEWGSMAAAGRQYLLDAWWMTTFPGIAILMVSLAFNLLGDGLRDALDPRNG</sequence>
<evidence type="ECO:0000256" key="9">
    <source>
        <dbReference type="ARBA" id="ARBA00024202"/>
    </source>
</evidence>
<dbReference type="InterPro" id="IPR053385">
    <property type="entry name" value="ABC_transport_permease"/>
</dbReference>
<feature type="transmembrane region" description="Helical" evidence="10">
    <location>
        <begin position="273"/>
        <end position="295"/>
    </location>
</feature>
<evidence type="ECO:0000256" key="4">
    <source>
        <dbReference type="ARBA" id="ARBA00022692"/>
    </source>
</evidence>
<evidence type="ECO:0000313" key="13">
    <source>
        <dbReference type="Proteomes" id="UP000530571"/>
    </source>
</evidence>
<keyword evidence="7 10" id="KW-1133">Transmembrane helix</keyword>
<feature type="domain" description="ABC transmembrane type-1" evidence="11">
    <location>
        <begin position="106"/>
        <end position="295"/>
    </location>
</feature>
<dbReference type="PANTHER" id="PTHR43386">
    <property type="entry name" value="OLIGOPEPTIDE TRANSPORT SYSTEM PERMEASE PROTEIN APPC"/>
    <property type="match status" value="1"/>
</dbReference>
<evidence type="ECO:0000313" key="12">
    <source>
        <dbReference type="EMBL" id="MBB4124191.1"/>
    </source>
</evidence>
<dbReference type="InterPro" id="IPR025966">
    <property type="entry name" value="OppC_N"/>
</dbReference>
<evidence type="ECO:0000256" key="7">
    <source>
        <dbReference type="ARBA" id="ARBA00022989"/>
    </source>
</evidence>
<gene>
    <name evidence="12" type="ORF">GGR30_004146</name>
</gene>
<keyword evidence="8 10" id="KW-0472">Membrane</keyword>
<feature type="transmembrane region" description="Helical" evidence="10">
    <location>
        <begin position="227"/>
        <end position="253"/>
    </location>
</feature>
<dbReference type="Pfam" id="PF12911">
    <property type="entry name" value="OppC_N"/>
    <property type="match status" value="1"/>
</dbReference>
<organism evidence="12 13">
    <name type="scientific">Martelella radicis</name>
    <dbReference type="NCBI Taxonomy" id="1397476"/>
    <lineage>
        <taxon>Bacteria</taxon>
        <taxon>Pseudomonadati</taxon>
        <taxon>Pseudomonadota</taxon>
        <taxon>Alphaproteobacteria</taxon>
        <taxon>Hyphomicrobiales</taxon>
        <taxon>Aurantimonadaceae</taxon>
        <taxon>Martelella</taxon>
    </lineage>
</organism>
<dbReference type="Gene3D" id="1.10.3720.10">
    <property type="entry name" value="MetI-like"/>
    <property type="match status" value="1"/>
</dbReference>
<feature type="transmembrane region" description="Helical" evidence="10">
    <location>
        <begin position="110"/>
        <end position="135"/>
    </location>
</feature>
<dbReference type="AlphaFoldDB" id="A0A7W6KMT0"/>
<dbReference type="GO" id="GO:0071916">
    <property type="term" value="F:dipeptide transmembrane transporter activity"/>
    <property type="evidence" value="ECO:0007669"/>
    <property type="project" value="TreeGrafter"/>
</dbReference>
<dbReference type="EMBL" id="JACIDZ010000018">
    <property type="protein sequence ID" value="MBB4124191.1"/>
    <property type="molecule type" value="Genomic_DNA"/>
</dbReference>
<dbReference type="GO" id="GO:0005886">
    <property type="term" value="C:plasma membrane"/>
    <property type="evidence" value="ECO:0007669"/>
    <property type="project" value="UniProtKB-SubCell"/>
</dbReference>
<comment type="caution">
    <text evidence="12">The sequence shown here is derived from an EMBL/GenBank/DDBJ whole genome shotgun (WGS) entry which is preliminary data.</text>
</comment>
<evidence type="ECO:0000256" key="10">
    <source>
        <dbReference type="RuleBase" id="RU363032"/>
    </source>
</evidence>
<feature type="transmembrane region" description="Helical" evidence="10">
    <location>
        <begin position="155"/>
        <end position="181"/>
    </location>
</feature>
<dbReference type="Pfam" id="PF00528">
    <property type="entry name" value="BPD_transp_1"/>
    <property type="match status" value="1"/>
</dbReference>
<evidence type="ECO:0000256" key="3">
    <source>
        <dbReference type="ARBA" id="ARBA00022475"/>
    </source>
</evidence>
<feature type="transmembrane region" description="Helical" evidence="10">
    <location>
        <begin position="45"/>
        <end position="67"/>
    </location>
</feature>
<keyword evidence="5" id="KW-0571">Peptide transport</keyword>
<dbReference type="PROSITE" id="PS50928">
    <property type="entry name" value="ABC_TM1"/>
    <property type="match status" value="1"/>
</dbReference>
<dbReference type="RefSeq" id="WP_183490642.1">
    <property type="nucleotide sequence ID" value="NZ_JACIDZ010000018.1"/>
</dbReference>
<keyword evidence="2 10" id="KW-0813">Transport</keyword>
<evidence type="ECO:0000256" key="6">
    <source>
        <dbReference type="ARBA" id="ARBA00022927"/>
    </source>
</evidence>
<keyword evidence="13" id="KW-1185">Reference proteome</keyword>
<evidence type="ECO:0000256" key="1">
    <source>
        <dbReference type="ARBA" id="ARBA00004651"/>
    </source>
</evidence>
<evidence type="ECO:0000256" key="5">
    <source>
        <dbReference type="ARBA" id="ARBA00022856"/>
    </source>
</evidence>
<dbReference type="InterPro" id="IPR035906">
    <property type="entry name" value="MetI-like_sf"/>
</dbReference>
<dbReference type="Proteomes" id="UP000530571">
    <property type="component" value="Unassembled WGS sequence"/>
</dbReference>
<evidence type="ECO:0000256" key="8">
    <source>
        <dbReference type="ARBA" id="ARBA00023136"/>
    </source>
</evidence>
<name>A0A7W6KMT0_9HYPH</name>
<dbReference type="NCBIfam" id="NF045474">
    <property type="entry name" value="Opp2C"/>
    <property type="match status" value="1"/>
</dbReference>
<keyword evidence="4 10" id="KW-0812">Transmembrane</keyword>
<dbReference type="SUPFAM" id="SSF161098">
    <property type="entry name" value="MetI-like"/>
    <property type="match status" value="1"/>
</dbReference>
<dbReference type="CDD" id="cd06261">
    <property type="entry name" value="TM_PBP2"/>
    <property type="match status" value="1"/>
</dbReference>
<dbReference type="PANTHER" id="PTHR43386:SF1">
    <property type="entry name" value="D,D-DIPEPTIDE TRANSPORT SYSTEM PERMEASE PROTEIN DDPC-RELATED"/>
    <property type="match status" value="1"/>
</dbReference>
<keyword evidence="3" id="KW-1003">Cell membrane</keyword>
<dbReference type="InterPro" id="IPR000515">
    <property type="entry name" value="MetI-like"/>
</dbReference>
<dbReference type="GO" id="GO:0015031">
    <property type="term" value="P:protein transport"/>
    <property type="evidence" value="ECO:0007669"/>
    <property type="project" value="UniProtKB-KW"/>
</dbReference>
<protein>
    <submittedName>
        <fullName evidence="12">Peptide/nickel transport system permease protein</fullName>
    </submittedName>
</protein>